<organism evidence="2 4">
    <name type="scientific">Dracunculus medinensis</name>
    <name type="common">Guinea worm</name>
    <dbReference type="NCBI Taxonomy" id="318479"/>
    <lineage>
        <taxon>Eukaryota</taxon>
        <taxon>Metazoa</taxon>
        <taxon>Ecdysozoa</taxon>
        <taxon>Nematoda</taxon>
        <taxon>Chromadorea</taxon>
        <taxon>Rhabditida</taxon>
        <taxon>Spirurina</taxon>
        <taxon>Dracunculoidea</taxon>
        <taxon>Dracunculidae</taxon>
        <taxon>Dracunculus</taxon>
    </lineage>
</organism>
<sequence length="81" mass="8634">MVSKLWVAAGDSPVTISPNGSMVKGSSLFDTMKGKVLYGILTATSPLKKCRGHNQRKPRIGCDAATMNSLIGRYGGIEVHQ</sequence>
<evidence type="ECO:0000313" key="2">
    <source>
        <dbReference type="Proteomes" id="UP000038040"/>
    </source>
</evidence>
<protein>
    <submittedName>
        <fullName evidence="4">Transposase</fullName>
    </submittedName>
</protein>
<keyword evidence="3" id="KW-1185">Reference proteome</keyword>
<proteinExistence type="predicted"/>
<dbReference type="WBParaSite" id="DME_0000879601-mRNA-1">
    <property type="protein sequence ID" value="DME_0000879601-mRNA-1"/>
    <property type="gene ID" value="DME_0000879601"/>
</dbReference>
<name>A0A0N4ULV3_DRAME</name>
<dbReference type="EMBL" id="UYYG01001219">
    <property type="protein sequence ID" value="VDN60511.1"/>
    <property type="molecule type" value="Genomic_DNA"/>
</dbReference>
<accession>A0A0N4ULV3</accession>
<dbReference type="Proteomes" id="UP000038040">
    <property type="component" value="Unplaced"/>
</dbReference>
<evidence type="ECO:0000313" key="1">
    <source>
        <dbReference type="EMBL" id="VDN60511.1"/>
    </source>
</evidence>
<evidence type="ECO:0000313" key="4">
    <source>
        <dbReference type="WBParaSite" id="DME_0000879601-mRNA-1"/>
    </source>
</evidence>
<gene>
    <name evidence="1" type="ORF">DME_LOCUS10484</name>
</gene>
<reference evidence="4" key="1">
    <citation type="submission" date="2017-02" db="UniProtKB">
        <authorList>
            <consortium name="WormBaseParasite"/>
        </authorList>
    </citation>
    <scope>IDENTIFICATION</scope>
</reference>
<dbReference type="AlphaFoldDB" id="A0A0N4ULV3"/>
<dbReference type="Proteomes" id="UP000274756">
    <property type="component" value="Unassembled WGS sequence"/>
</dbReference>
<evidence type="ECO:0000313" key="3">
    <source>
        <dbReference type="Proteomes" id="UP000274756"/>
    </source>
</evidence>
<reference evidence="1 3" key="2">
    <citation type="submission" date="2018-11" db="EMBL/GenBank/DDBJ databases">
        <authorList>
            <consortium name="Pathogen Informatics"/>
        </authorList>
    </citation>
    <scope>NUCLEOTIDE SEQUENCE [LARGE SCALE GENOMIC DNA]</scope>
</reference>